<evidence type="ECO:0000313" key="1">
    <source>
        <dbReference type="EMBL" id="CDW25047.1"/>
    </source>
</evidence>
<proteinExistence type="predicted"/>
<sequence>MSTSSLELPLLLSFFSRYLILDRMIFSTALLLEFCLSLHYDKLISILTKT</sequence>
<accession>A0A0K2THF7</accession>
<feature type="non-terminal residue" evidence="1">
    <location>
        <position position="50"/>
    </location>
</feature>
<dbReference type="AlphaFoldDB" id="A0A0K2THF7"/>
<name>A0A0K2THF7_LEPSM</name>
<organism evidence="1">
    <name type="scientific">Lepeophtheirus salmonis</name>
    <name type="common">Salmon louse</name>
    <name type="synonym">Caligus salmonis</name>
    <dbReference type="NCBI Taxonomy" id="72036"/>
    <lineage>
        <taxon>Eukaryota</taxon>
        <taxon>Metazoa</taxon>
        <taxon>Ecdysozoa</taxon>
        <taxon>Arthropoda</taxon>
        <taxon>Crustacea</taxon>
        <taxon>Multicrustacea</taxon>
        <taxon>Hexanauplia</taxon>
        <taxon>Copepoda</taxon>
        <taxon>Siphonostomatoida</taxon>
        <taxon>Caligidae</taxon>
        <taxon>Lepeophtheirus</taxon>
    </lineage>
</organism>
<reference evidence="1" key="1">
    <citation type="submission" date="2014-05" db="EMBL/GenBank/DDBJ databases">
        <authorList>
            <person name="Chronopoulou M."/>
        </authorList>
    </citation>
    <scope>NUCLEOTIDE SEQUENCE</scope>
    <source>
        <tissue evidence="1">Whole organism</tissue>
    </source>
</reference>
<dbReference type="EMBL" id="HACA01007686">
    <property type="protein sequence ID" value="CDW25047.1"/>
    <property type="molecule type" value="Transcribed_RNA"/>
</dbReference>
<protein>
    <submittedName>
        <fullName evidence="1">Uncharacterized protein</fullName>
    </submittedName>
</protein>